<dbReference type="RefSeq" id="WP_010267114.1">
    <property type="nucleotide sequence ID" value="NC_012026.1"/>
</dbReference>
<evidence type="ECO:0000313" key="3">
    <source>
        <dbReference type="Proteomes" id="UP000007307"/>
    </source>
</evidence>
<proteinExistence type="predicted"/>
<evidence type="ECO:0000256" key="1">
    <source>
        <dbReference type="SAM" id="Phobius"/>
    </source>
</evidence>
<dbReference type="Pfam" id="PF03429">
    <property type="entry name" value="MSP1b"/>
    <property type="match status" value="1"/>
</dbReference>
<keyword evidence="1" id="KW-0812">Transmembrane</keyword>
<dbReference type="GeneID" id="7398599"/>
<feature type="transmembrane region" description="Helical" evidence="1">
    <location>
        <begin position="107"/>
        <end position="129"/>
    </location>
</feature>
<keyword evidence="1" id="KW-0472">Membrane</keyword>
<dbReference type="AlphaFoldDB" id="B9KHR3"/>
<dbReference type="KEGG" id="amf:AMF_139"/>
<dbReference type="InterPro" id="IPR005091">
    <property type="entry name" value="MSP1b"/>
</dbReference>
<sequence>MAEDDKQQQQNQSNVVQAISAVFQRKSAELQRLNDFIKGADGTLKNVHPHMKSLEALSKQLSEKIAAEAAAKADAKYESVGLRAKAAADYLHSNVEQATKDLMASEFAMMTFGGIMTCALLYIMSLGVLGAQQSGGRGAGNPRTGMHKV</sequence>
<dbReference type="HOGENOM" id="CLU_1745884_0_0_5"/>
<gene>
    <name evidence="2" type="ordered locus">AMF_139</name>
</gene>
<keyword evidence="3" id="KW-1185">Reference proteome</keyword>
<evidence type="ECO:0000313" key="2">
    <source>
        <dbReference type="EMBL" id="ACM49025.1"/>
    </source>
</evidence>
<name>B9KHR3_ANAMF</name>
<reference evidence="2 3" key="1">
    <citation type="journal article" date="2009" name="BMC Genomics">
        <title>Conservation in the face of diversity: multistrain analysis of an intracellular bacterium.</title>
        <authorList>
            <person name="Dark M.J."/>
            <person name="Herndon D.R."/>
            <person name="Kappmeyer L.S."/>
            <person name="Gonzales M.P."/>
            <person name="Nordeen E."/>
            <person name="Palmer G.H."/>
            <person name="Knowles D.P. Jr."/>
            <person name="Brayton K.A."/>
        </authorList>
    </citation>
    <scope>NUCLEOTIDE SEQUENCE [LARGE SCALE GENOMIC DNA]</scope>
    <source>
        <strain evidence="2 3">Florida</strain>
    </source>
</reference>
<dbReference type="Proteomes" id="UP000007307">
    <property type="component" value="Chromosome"/>
</dbReference>
<dbReference type="PATRIC" id="fig|320483.3.peg.160"/>
<keyword evidence="1" id="KW-1133">Transmembrane helix</keyword>
<accession>B9KHR3</accession>
<dbReference type="EMBL" id="CP001079">
    <property type="protein sequence ID" value="ACM49025.1"/>
    <property type="molecule type" value="Genomic_DNA"/>
</dbReference>
<protein>
    <submittedName>
        <fullName evidence="2">Major surface protein 1B</fullName>
    </submittedName>
</protein>
<organism evidence="2 3">
    <name type="scientific">Anaplasma marginale (strain Florida)</name>
    <dbReference type="NCBI Taxonomy" id="320483"/>
    <lineage>
        <taxon>Bacteria</taxon>
        <taxon>Pseudomonadati</taxon>
        <taxon>Pseudomonadota</taxon>
        <taxon>Alphaproteobacteria</taxon>
        <taxon>Rickettsiales</taxon>
        <taxon>Anaplasmataceae</taxon>
        <taxon>Anaplasma</taxon>
    </lineage>
</organism>